<dbReference type="InterPro" id="IPR009003">
    <property type="entry name" value="Peptidase_S1_PA"/>
</dbReference>
<evidence type="ECO:0000313" key="2">
    <source>
        <dbReference type="Proteomes" id="UP000238164"/>
    </source>
</evidence>
<dbReference type="RefSeq" id="WP_158681200.1">
    <property type="nucleotide sequence ID" value="NZ_LT985188.1"/>
</dbReference>
<dbReference type="Proteomes" id="UP000238164">
    <property type="component" value="Chromosome 1"/>
</dbReference>
<evidence type="ECO:0008006" key="3">
    <source>
        <dbReference type="Google" id="ProtNLM"/>
    </source>
</evidence>
<protein>
    <recommendedName>
        <fullName evidence="3">Serine protease</fullName>
    </recommendedName>
</protein>
<dbReference type="KEGG" id="mgg:MPLG2_2868"/>
<gene>
    <name evidence="1" type="ORF">MPLG2_2868</name>
</gene>
<dbReference type="SUPFAM" id="SSF50494">
    <property type="entry name" value="Trypsin-like serine proteases"/>
    <property type="match status" value="1"/>
</dbReference>
<dbReference type="InterPro" id="IPR043504">
    <property type="entry name" value="Peptidase_S1_PA_chymotrypsin"/>
</dbReference>
<accession>A0A2N9JK18</accession>
<dbReference type="OrthoDB" id="9758917at2"/>
<keyword evidence="2" id="KW-1185">Reference proteome</keyword>
<evidence type="ECO:0000313" key="1">
    <source>
        <dbReference type="EMBL" id="SPD87898.1"/>
    </source>
</evidence>
<sequence>MSTESKAEADRTRPRTDWKVLTAAGVAVALLGGAAGAFTALRFAPSTVGSCDAVRVAETVLPAVVTVFATAANGQGGTGSGAITTADGVIVTNDHVVHVAVAGGSIEVLMNSGERLPATLVGTSSSGCPGPIGGPTAAVRPRCAAARWCSGRRCRRPGNRDVETRTTRRCRGRRLRTCRRP</sequence>
<dbReference type="AlphaFoldDB" id="A0A2N9JK18"/>
<proteinExistence type="predicted"/>
<dbReference type="EMBL" id="LT985188">
    <property type="protein sequence ID" value="SPD87898.1"/>
    <property type="molecule type" value="Genomic_DNA"/>
</dbReference>
<reference evidence="1 2" key="1">
    <citation type="submission" date="2018-02" db="EMBL/GenBank/DDBJ databases">
        <authorList>
            <person name="Cohen D.B."/>
            <person name="Kent A.D."/>
        </authorList>
    </citation>
    <scope>NUCLEOTIDE SEQUENCE [LARGE SCALE GENOMIC DNA]</scope>
    <source>
        <strain evidence="1">1</strain>
    </source>
</reference>
<organism evidence="1 2">
    <name type="scientific">Micropruina glycogenica</name>
    <dbReference type="NCBI Taxonomy" id="75385"/>
    <lineage>
        <taxon>Bacteria</taxon>
        <taxon>Bacillati</taxon>
        <taxon>Actinomycetota</taxon>
        <taxon>Actinomycetes</taxon>
        <taxon>Propionibacteriales</taxon>
        <taxon>Nocardioidaceae</taxon>
        <taxon>Micropruina</taxon>
    </lineage>
</organism>
<name>A0A2N9JK18_9ACTN</name>
<dbReference type="Gene3D" id="2.40.10.10">
    <property type="entry name" value="Trypsin-like serine proteases"/>
    <property type="match status" value="1"/>
</dbReference>